<evidence type="ECO:0000313" key="2">
    <source>
        <dbReference type="Proteomes" id="UP000559962"/>
    </source>
</evidence>
<evidence type="ECO:0008006" key="3">
    <source>
        <dbReference type="Google" id="ProtNLM"/>
    </source>
</evidence>
<protein>
    <recommendedName>
        <fullName evidence="3">ATP-binding cassette domain-containing protein</fullName>
    </recommendedName>
</protein>
<evidence type="ECO:0000313" key="1">
    <source>
        <dbReference type="EMBL" id="NLH35094.1"/>
    </source>
</evidence>
<name>A0A847J4I6_9LACT</name>
<proteinExistence type="predicted"/>
<dbReference type="SUPFAM" id="SSF52540">
    <property type="entry name" value="P-loop containing nucleoside triphosphate hydrolases"/>
    <property type="match status" value="1"/>
</dbReference>
<dbReference type="EMBL" id="JAAYVO010000048">
    <property type="protein sequence ID" value="NLH35094.1"/>
    <property type="molecule type" value="Genomic_DNA"/>
</dbReference>
<dbReference type="Proteomes" id="UP000559962">
    <property type="component" value="Unassembled WGS sequence"/>
</dbReference>
<accession>A0A847J4I6</accession>
<comment type="caution">
    <text evidence="1">The sequence shown here is derived from an EMBL/GenBank/DDBJ whole genome shotgun (WGS) entry which is preliminary data.</text>
</comment>
<gene>
    <name evidence="1" type="ORF">GX453_03545</name>
</gene>
<dbReference type="InterPro" id="IPR027417">
    <property type="entry name" value="P-loop_NTPase"/>
</dbReference>
<sequence length="51" mass="5527">MITLNALNLSLKNSDRMLCDVQLDIQSGEFVYVTGRSGAGKLACLNFCMAT</sequence>
<organism evidence="1 2">
    <name type="scientific">Pseudolactococcus chungangensis</name>
    <dbReference type="NCBI Taxonomy" id="451457"/>
    <lineage>
        <taxon>Bacteria</taxon>
        <taxon>Bacillati</taxon>
        <taxon>Bacillota</taxon>
        <taxon>Bacilli</taxon>
        <taxon>Lactobacillales</taxon>
        <taxon>Streptococcaceae</taxon>
        <taxon>Pseudolactococcus</taxon>
    </lineage>
</organism>
<dbReference type="AlphaFoldDB" id="A0A847J4I6"/>
<reference evidence="1 2" key="1">
    <citation type="journal article" date="2020" name="Biotechnol. Biofuels">
        <title>New insights from the biogas microbiome by comprehensive genome-resolved metagenomics of nearly 1600 species originating from multiple anaerobic digesters.</title>
        <authorList>
            <person name="Campanaro S."/>
            <person name="Treu L."/>
            <person name="Rodriguez-R L.M."/>
            <person name="Kovalovszki A."/>
            <person name="Ziels R.M."/>
            <person name="Maus I."/>
            <person name="Zhu X."/>
            <person name="Kougias P.G."/>
            <person name="Basile A."/>
            <person name="Luo G."/>
            <person name="Schluter A."/>
            <person name="Konstantinidis K.T."/>
            <person name="Angelidaki I."/>
        </authorList>
    </citation>
    <scope>NUCLEOTIDE SEQUENCE [LARGE SCALE GENOMIC DNA]</scope>
    <source>
        <strain evidence="1">AS27yjCOA_61</strain>
    </source>
</reference>
<dbReference type="Gene3D" id="3.40.50.300">
    <property type="entry name" value="P-loop containing nucleotide triphosphate hydrolases"/>
    <property type="match status" value="1"/>
</dbReference>